<dbReference type="Gene3D" id="1.10.260.40">
    <property type="entry name" value="lambda repressor-like DNA-binding domains"/>
    <property type="match status" value="1"/>
</dbReference>
<dbReference type="SUPFAM" id="SSF47413">
    <property type="entry name" value="lambda repressor-like DNA-binding domains"/>
    <property type="match status" value="1"/>
</dbReference>
<dbReference type="SMART" id="SM00530">
    <property type="entry name" value="HTH_XRE"/>
    <property type="match status" value="1"/>
</dbReference>
<evidence type="ECO:0000256" key="1">
    <source>
        <dbReference type="ARBA" id="ARBA00023125"/>
    </source>
</evidence>
<dbReference type="Pfam" id="PF01381">
    <property type="entry name" value="HTH_3"/>
    <property type="match status" value="1"/>
</dbReference>
<evidence type="ECO:0000313" key="4">
    <source>
        <dbReference type="Proteomes" id="UP000886879"/>
    </source>
</evidence>
<dbReference type="Gene3D" id="1.25.40.10">
    <property type="entry name" value="Tetratricopeptide repeat domain"/>
    <property type="match status" value="1"/>
</dbReference>
<dbReference type="GO" id="GO:0003677">
    <property type="term" value="F:DNA binding"/>
    <property type="evidence" value="ECO:0007669"/>
    <property type="project" value="UniProtKB-KW"/>
</dbReference>
<protein>
    <submittedName>
        <fullName evidence="3">Helix-turn-helix transcriptional regulator</fullName>
    </submittedName>
</protein>
<feature type="domain" description="HTH cro/C1-type" evidence="2">
    <location>
        <begin position="9"/>
        <end position="63"/>
    </location>
</feature>
<reference evidence="3" key="2">
    <citation type="journal article" date="2021" name="PeerJ">
        <title>Extensive microbial diversity within the chicken gut microbiome revealed by metagenomics and culture.</title>
        <authorList>
            <person name="Gilroy R."/>
            <person name="Ravi A."/>
            <person name="Getino M."/>
            <person name="Pursley I."/>
            <person name="Horton D.L."/>
            <person name="Alikhan N.F."/>
            <person name="Baker D."/>
            <person name="Gharbi K."/>
            <person name="Hall N."/>
            <person name="Watson M."/>
            <person name="Adriaenssens E.M."/>
            <person name="Foster-Nyarko E."/>
            <person name="Jarju S."/>
            <person name="Secka A."/>
            <person name="Antonio M."/>
            <person name="Oren A."/>
            <person name="Chaudhuri R.R."/>
            <person name="La Ragione R."/>
            <person name="Hildebrand F."/>
            <person name="Pallen M.J."/>
        </authorList>
    </citation>
    <scope>NUCLEOTIDE SEQUENCE</scope>
    <source>
        <strain evidence="3">ChiGjej2B2-12916</strain>
    </source>
</reference>
<keyword evidence="1" id="KW-0238">DNA-binding</keyword>
<dbReference type="InterPro" id="IPR001387">
    <property type="entry name" value="Cro/C1-type_HTH"/>
</dbReference>
<dbReference type="PANTHER" id="PTHR46558">
    <property type="entry name" value="TRACRIPTIONAL REGULATORY PROTEIN-RELATED-RELATED"/>
    <property type="match status" value="1"/>
</dbReference>
<proteinExistence type="predicted"/>
<dbReference type="Proteomes" id="UP000886879">
    <property type="component" value="Unassembled WGS sequence"/>
</dbReference>
<dbReference type="InterPro" id="IPR011990">
    <property type="entry name" value="TPR-like_helical_dom_sf"/>
</dbReference>
<dbReference type="InterPro" id="IPR010982">
    <property type="entry name" value="Lambda_DNA-bd_dom_sf"/>
</dbReference>
<comment type="caution">
    <text evidence="3">The sequence shown here is derived from an EMBL/GenBank/DDBJ whole genome shotgun (WGS) entry which is preliminary data.</text>
</comment>
<name>A0A9D1CGR9_9FIRM</name>
<evidence type="ECO:0000313" key="3">
    <source>
        <dbReference type="EMBL" id="HIQ60965.1"/>
    </source>
</evidence>
<sequence length="260" mass="29472">MTVNLGDKIRQLRKGKGISQEVLAQYLGVSFQAVSKWETGTTLPDVTLIPAIASFFGVSTDELFDYNRLEAERRVREICQQAYACRQSDPVQSEQILREGLKKYPGNDVILNNLLYTMAAPERGEEMVTICKTLIEGTHDDAVKYDALRILAQTYHDMGQQDLVAPTLEQIPELYFTKLECMALLLEGEAAFKAARQHMGLCLEQLVEMLLVMERQTQGEGKDQYRRLAQQVLELFERELRPGGELVREIREELLGGAQT</sequence>
<dbReference type="PROSITE" id="PS50943">
    <property type="entry name" value="HTH_CROC1"/>
    <property type="match status" value="1"/>
</dbReference>
<dbReference type="EMBL" id="DVFO01000048">
    <property type="protein sequence ID" value="HIQ60965.1"/>
    <property type="molecule type" value="Genomic_DNA"/>
</dbReference>
<accession>A0A9D1CGR9</accession>
<organism evidence="3 4">
    <name type="scientific">Candidatus Enterenecus faecium</name>
    <dbReference type="NCBI Taxonomy" id="2840780"/>
    <lineage>
        <taxon>Bacteria</taxon>
        <taxon>Bacillati</taxon>
        <taxon>Bacillota</taxon>
        <taxon>Clostridia</taxon>
        <taxon>Eubacteriales</taxon>
        <taxon>Candidatus Enterenecus</taxon>
    </lineage>
</organism>
<evidence type="ECO:0000259" key="2">
    <source>
        <dbReference type="PROSITE" id="PS50943"/>
    </source>
</evidence>
<gene>
    <name evidence="3" type="ORF">IAD31_05160</name>
</gene>
<dbReference type="AlphaFoldDB" id="A0A9D1CGR9"/>
<reference evidence="3" key="1">
    <citation type="submission" date="2020-10" db="EMBL/GenBank/DDBJ databases">
        <authorList>
            <person name="Gilroy R."/>
        </authorList>
    </citation>
    <scope>NUCLEOTIDE SEQUENCE</scope>
    <source>
        <strain evidence="3">ChiGjej2B2-12916</strain>
    </source>
</reference>
<dbReference type="PANTHER" id="PTHR46558:SF11">
    <property type="entry name" value="HTH-TYPE TRANSCRIPTIONAL REGULATOR XRE"/>
    <property type="match status" value="1"/>
</dbReference>
<dbReference type="CDD" id="cd00093">
    <property type="entry name" value="HTH_XRE"/>
    <property type="match status" value="1"/>
</dbReference>